<organism evidence="1 2">
    <name type="scientific">Spiromyces aspiralis</name>
    <dbReference type="NCBI Taxonomy" id="68401"/>
    <lineage>
        <taxon>Eukaryota</taxon>
        <taxon>Fungi</taxon>
        <taxon>Fungi incertae sedis</taxon>
        <taxon>Zoopagomycota</taxon>
        <taxon>Kickxellomycotina</taxon>
        <taxon>Kickxellomycetes</taxon>
        <taxon>Kickxellales</taxon>
        <taxon>Kickxellaceae</taxon>
        <taxon>Spiromyces</taxon>
    </lineage>
</organism>
<dbReference type="EMBL" id="JAMZIH010003456">
    <property type="protein sequence ID" value="KAJ1676814.1"/>
    <property type="molecule type" value="Genomic_DNA"/>
</dbReference>
<evidence type="ECO:0000313" key="2">
    <source>
        <dbReference type="Proteomes" id="UP001145114"/>
    </source>
</evidence>
<accession>A0ACC1HJX9</accession>
<evidence type="ECO:0000313" key="1">
    <source>
        <dbReference type="EMBL" id="KAJ1676814.1"/>
    </source>
</evidence>
<dbReference type="Proteomes" id="UP001145114">
    <property type="component" value="Unassembled WGS sequence"/>
</dbReference>
<gene>
    <name evidence="1" type="primary">TMA22</name>
    <name evidence="1" type="ORF">EV182_007455</name>
</gene>
<feature type="non-terminal residue" evidence="1">
    <location>
        <position position="83"/>
    </location>
</feature>
<protein>
    <submittedName>
        <fullName evidence="1">Translation machinery-associated protein 22</fullName>
    </submittedName>
</protein>
<reference evidence="1" key="1">
    <citation type="submission" date="2022-06" db="EMBL/GenBank/DDBJ databases">
        <title>Phylogenomic reconstructions and comparative analyses of Kickxellomycotina fungi.</title>
        <authorList>
            <person name="Reynolds N.K."/>
            <person name="Stajich J.E."/>
            <person name="Barry K."/>
            <person name="Grigoriev I.V."/>
            <person name="Crous P."/>
            <person name="Smith M.E."/>
        </authorList>
    </citation>
    <scope>NUCLEOTIDE SEQUENCE</scope>
    <source>
        <strain evidence="1">RSA 2271</strain>
    </source>
</reference>
<proteinExistence type="predicted"/>
<name>A0ACC1HJX9_9FUNG</name>
<comment type="caution">
    <text evidence="1">The sequence shown here is derived from an EMBL/GenBank/DDBJ whole genome shotgun (WGS) entry which is preliminary data.</text>
</comment>
<keyword evidence="2" id="KW-1185">Reference proteome</keyword>
<sequence>MGGGYQASKVYIKRIDRNKRKCVTHVQGLEVFNVNLKKTAKLLATHFACGGSVSKNPQGQDEIVVQGDFSQEIRDILVKTYPQ</sequence>